<name>C7Q4A9_CATAD</name>
<protein>
    <submittedName>
        <fullName evidence="5">Transcriptional regulator, HxlR family</fullName>
    </submittedName>
</protein>
<keyword evidence="3" id="KW-0804">Transcription</keyword>
<organism evidence="5 6">
    <name type="scientific">Catenulispora acidiphila (strain DSM 44928 / JCM 14897 / NBRC 102108 / NRRL B-24433 / ID139908)</name>
    <dbReference type="NCBI Taxonomy" id="479433"/>
    <lineage>
        <taxon>Bacteria</taxon>
        <taxon>Bacillati</taxon>
        <taxon>Actinomycetota</taxon>
        <taxon>Actinomycetes</taxon>
        <taxon>Catenulisporales</taxon>
        <taxon>Catenulisporaceae</taxon>
        <taxon>Catenulispora</taxon>
    </lineage>
</organism>
<evidence type="ECO:0000313" key="5">
    <source>
        <dbReference type="EMBL" id="ACU69969.1"/>
    </source>
</evidence>
<dbReference type="RefSeq" id="WP_012785263.1">
    <property type="nucleotide sequence ID" value="NC_013131.1"/>
</dbReference>
<dbReference type="STRING" id="479433.Caci_1043"/>
<keyword evidence="1" id="KW-0805">Transcription regulation</keyword>
<dbReference type="OrthoDB" id="9792527at2"/>
<reference evidence="5 6" key="1">
    <citation type="journal article" date="2009" name="Stand. Genomic Sci.">
        <title>Complete genome sequence of Catenulispora acidiphila type strain (ID 139908).</title>
        <authorList>
            <person name="Copeland A."/>
            <person name="Lapidus A."/>
            <person name="Glavina Del Rio T."/>
            <person name="Nolan M."/>
            <person name="Lucas S."/>
            <person name="Chen F."/>
            <person name="Tice H."/>
            <person name="Cheng J.F."/>
            <person name="Bruce D."/>
            <person name="Goodwin L."/>
            <person name="Pitluck S."/>
            <person name="Mikhailova N."/>
            <person name="Pati A."/>
            <person name="Ivanova N."/>
            <person name="Mavromatis K."/>
            <person name="Chen A."/>
            <person name="Palaniappan K."/>
            <person name="Chain P."/>
            <person name="Land M."/>
            <person name="Hauser L."/>
            <person name="Chang Y.J."/>
            <person name="Jeffries C.D."/>
            <person name="Chertkov O."/>
            <person name="Brettin T."/>
            <person name="Detter J.C."/>
            <person name="Han C."/>
            <person name="Ali Z."/>
            <person name="Tindall B.J."/>
            <person name="Goker M."/>
            <person name="Bristow J."/>
            <person name="Eisen J.A."/>
            <person name="Markowitz V."/>
            <person name="Hugenholtz P."/>
            <person name="Kyrpides N.C."/>
            <person name="Klenk H.P."/>
        </authorList>
    </citation>
    <scope>NUCLEOTIDE SEQUENCE [LARGE SCALE GENOMIC DNA]</scope>
    <source>
        <strain evidence="6">DSM 44928 / JCM 14897 / NBRC 102108 / NRRL B-24433 / ID139908</strain>
    </source>
</reference>
<dbReference type="InParanoid" id="C7Q4A9"/>
<sequence>MAKVPENPCSIARTLGVIGERWTILILRDAIEGLSRFDDFRQSLGIAPDVLSARLATLVEHGVMQKTEYREHNERRRYAYTLTPAGHELLPTLMALQEWGDKHLPWPEGPSVLRHDPAGAPVHVGLIDNQGHEVPPEDLTRVKTDAYPAERIEILTRHS</sequence>
<evidence type="ECO:0000256" key="2">
    <source>
        <dbReference type="ARBA" id="ARBA00023125"/>
    </source>
</evidence>
<evidence type="ECO:0000256" key="3">
    <source>
        <dbReference type="ARBA" id="ARBA00023163"/>
    </source>
</evidence>
<dbReference type="EMBL" id="CP001700">
    <property type="protein sequence ID" value="ACU69969.1"/>
    <property type="molecule type" value="Genomic_DNA"/>
</dbReference>
<keyword evidence="6" id="KW-1185">Reference proteome</keyword>
<dbReference type="InterPro" id="IPR036388">
    <property type="entry name" value="WH-like_DNA-bd_sf"/>
</dbReference>
<dbReference type="SUPFAM" id="SSF46785">
    <property type="entry name" value="Winged helix' DNA-binding domain"/>
    <property type="match status" value="1"/>
</dbReference>
<keyword evidence="2" id="KW-0238">DNA-binding</keyword>
<proteinExistence type="predicted"/>
<dbReference type="HOGENOM" id="CLU_111585_0_1_11"/>
<dbReference type="GO" id="GO:0003677">
    <property type="term" value="F:DNA binding"/>
    <property type="evidence" value="ECO:0007669"/>
    <property type="project" value="UniProtKB-KW"/>
</dbReference>
<dbReference type="eggNOG" id="COG1733">
    <property type="taxonomic scope" value="Bacteria"/>
</dbReference>
<evidence type="ECO:0000256" key="1">
    <source>
        <dbReference type="ARBA" id="ARBA00023015"/>
    </source>
</evidence>
<dbReference type="KEGG" id="cai:Caci_1043"/>
<dbReference type="PANTHER" id="PTHR33204">
    <property type="entry name" value="TRANSCRIPTIONAL REGULATOR, MARR FAMILY"/>
    <property type="match status" value="1"/>
</dbReference>
<dbReference type="AlphaFoldDB" id="C7Q4A9"/>
<evidence type="ECO:0000259" key="4">
    <source>
        <dbReference type="PROSITE" id="PS51118"/>
    </source>
</evidence>
<dbReference type="InterPro" id="IPR002577">
    <property type="entry name" value="HTH_HxlR"/>
</dbReference>
<dbReference type="Gene3D" id="1.10.10.10">
    <property type="entry name" value="Winged helix-like DNA-binding domain superfamily/Winged helix DNA-binding domain"/>
    <property type="match status" value="1"/>
</dbReference>
<dbReference type="Proteomes" id="UP000000851">
    <property type="component" value="Chromosome"/>
</dbReference>
<feature type="domain" description="HTH hxlR-type" evidence="4">
    <location>
        <begin position="9"/>
        <end position="108"/>
    </location>
</feature>
<dbReference type="InterPro" id="IPR036390">
    <property type="entry name" value="WH_DNA-bd_sf"/>
</dbReference>
<dbReference type="Pfam" id="PF01638">
    <property type="entry name" value="HxlR"/>
    <property type="match status" value="1"/>
</dbReference>
<accession>C7Q4A9</accession>
<gene>
    <name evidence="5" type="ordered locus">Caci_1043</name>
</gene>
<dbReference type="PROSITE" id="PS51118">
    <property type="entry name" value="HTH_HXLR"/>
    <property type="match status" value="1"/>
</dbReference>
<evidence type="ECO:0000313" key="6">
    <source>
        <dbReference type="Proteomes" id="UP000000851"/>
    </source>
</evidence>
<dbReference type="PANTHER" id="PTHR33204:SF18">
    <property type="entry name" value="TRANSCRIPTIONAL REGULATORY PROTEIN"/>
    <property type="match status" value="1"/>
</dbReference>